<dbReference type="InterPro" id="IPR005794">
    <property type="entry name" value="Fmt"/>
</dbReference>
<dbReference type="EMBL" id="PHAH01000036">
    <property type="protein sequence ID" value="PKM87686.1"/>
    <property type="molecule type" value="Genomic_DNA"/>
</dbReference>
<dbReference type="PROSITE" id="PS00373">
    <property type="entry name" value="GART"/>
    <property type="match status" value="1"/>
</dbReference>
<dbReference type="EC" id="2.1.2.9" evidence="2 5"/>
<feature type="domain" description="Formyl transferase C-terminal" evidence="7">
    <location>
        <begin position="210"/>
        <end position="306"/>
    </location>
</feature>
<name>A0A2N2DYZ1_9BACT</name>
<keyword evidence="4 5" id="KW-0648">Protein biosynthesis</keyword>
<protein>
    <recommendedName>
        <fullName evidence="2 5">Methionyl-tRNA formyltransferase</fullName>
        <ecNumber evidence="2 5">2.1.2.9</ecNumber>
    </recommendedName>
</protein>
<comment type="catalytic activity">
    <reaction evidence="5">
        <text>L-methionyl-tRNA(fMet) + (6R)-10-formyltetrahydrofolate = N-formyl-L-methionyl-tRNA(fMet) + (6S)-5,6,7,8-tetrahydrofolate + H(+)</text>
        <dbReference type="Rhea" id="RHEA:24380"/>
        <dbReference type="Rhea" id="RHEA-COMP:9952"/>
        <dbReference type="Rhea" id="RHEA-COMP:9953"/>
        <dbReference type="ChEBI" id="CHEBI:15378"/>
        <dbReference type="ChEBI" id="CHEBI:57453"/>
        <dbReference type="ChEBI" id="CHEBI:78530"/>
        <dbReference type="ChEBI" id="CHEBI:78844"/>
        <dbReference type="ChEBI" id="CHEBI:195366"/>
        <dbReference type="EC" id="2.1.2.9"/>
    </reaction>
</comment>
<dbReference type="InterPro" id="IPR011034">
    <property type="entry name" value="Formyl_transferase-like_C_sf"/>
</dbReference>
<dbReference type="CDD" id="cd08646">
    <property type="entry name" value="FMT_core_Met-tRNA-FMT_N"/>
    <property type="match status" value="1"/>
</dbReference>
<reference evidence="8 9" key="1">
    <citation type="journal article" date="2017" name="ISME J.">
        <title>Potential for microbial H2 and metal transformations associated with novel bacteria and archaea in deep terrestrial subsurface sediments.</title>
        <authorList>
            <person name="Hernsdorf A.W."/>
            <person name="Amano Y."/>
            <person name="Miyakawa K."/>
            <person name="Ise K."/>
            <person name="Suzuki Y."/>
            <person name="Anantharaman K."/>
            <person name="Probst A."/>
            <person name="Burstein D."/>
            <person name="Thomas B.C."/>
            <person name="Banfield J.F."/>
        </authorList>
    </citation>
    <scope>NUCLEOTIDE SEQUENCE [LARGE SCALE GENOMIC DNA]</scope>
    <source>
        <strain evidence="8">HGW-Falkowbacteria-2</strain>
    </source>
</reference>
<dbReference type="SUPFAM" id="SSF50486">
    <property type="entry name" value="FMT C-terminal domain-like"/>
    <property type="match status" value="1"/>
</dbReference>
<dbReference type="InterPro" id="IPR002376">
    <property type="entry name" value="Formyl_transf_N"/>
</dbReference>
<feature type="binding site" evidence="5">
    <location>
        <begin position="115"/>
        <end position="118"/>
    </location>
    <ligand>
        <name>(6S)-5,6,7,8-tetrahydrofolate</name>
        <dbReference type="ChEBI" id="CHEBI:57453"/>
    </ligand>
</feature>
<evidence type="ECO:0000256" key="1">
    <source>
        <dbReference type="ARBA" id="ARBA00010699"/>
    </source>
</evidence>
<organism evidence="8 9">
    <name type="scientific">Candidatus Falkowbacteria bacterium HGW-Falkowbacteria-2</name>
    <dbReference type="NCBI Taxonomy" id="2013769"/>
    <lineage>
        <taxon>Bacteria</taxon>
        <taxon>Candidatus Falkowiibacteriota</taxon>
    </lineage>
</organism>
<comment type="function">
    <text evidence="5">Attaches a formyl group to the free amino group of methionyl-tRNA(fMet). The formyl group appears to play a dual role in the initiator identity of N-formylmethionyl-tRNA by promoting its recognition by IF2 and preventing the misappropriation of this tRNA by the elongation apparatus.</text>
</comment>
<evidence type="ECO:0000256" key="3">
    <source>
        <dbReference type="ARBA" id="ARBA00022679"/>
    </source>
</evidence>
<feature type="domain" description="Formyl transferase N-terminal" evidence="6">
    <location>
        <begin position="12"/>
        <end position="184"/>
    </location>
</feature>
<evidence type="ECO:0000256" key="4">
    <source>
        <dbReference type="ARBA" id="ARBA00022917"/>
    </source>
</evidence>
<evidence type="ECO:0000259" key="7">
    <source>
        <dbReference type="Pfam" id="PF02911"/>
    </source>
</evidence>
<dbReference type="NCBIfam" id="TIGR00460">
    <property type="entry name" value="fmt"/>
    <property type="match status" value="1"/>
</dbReference>
<dbReference type="InterPro" id="IPR001555">
    <property type="entry name" value="GART_AS"/>
</dbReference>
<proteinExistence type="inferred from homology"/>
<dbReference type="PANTHER" id="PTHR11138:SF5">
    <property type="entry name" value="METHIONYL-TRNA FORMYLTRANSFERASE, MITOCHONDRIAL"/>
    <property type="match status" value="1"/>
</dbReference>
<gene>
    <name evidence="5" type="primary">fmt</name>
    <name evidence="8" type="ORF">CVU83_02705</name>
</gene>
<accession>A0A2N2DYZ1</accession>
<keyword evidence="3 5" id="KW-0808">Transferase</keyword>
<evidence type="ECO:0000313" key="8">
    <source>
        <dbReference type="EMBL" id="PKM87686.1"/>
    </source>
</evidence>
<dbReference type="HAMAP" id="MF_00182">
    <property type="entry name" value="Formyl_trans"/>
    <property type="match status" value="1"/>
</dbReference>
<evidence type="ECO:0000259" key="6">
    <source>
        <dbReference type="Pfam" id="PF00551"/>
    </source>
</evidence>
<dbReference type="GO" id="GO:0005829">
    <property type="term" value="C:cytosol"/>
    <property type="evidence" value="ECO:0007669"/>
    <property type="project" value="TreeGrafter"/>
</dbReference>
<comment type="similarity">
    <text evidence="1 5">Belongs to the Fmt family.</text>
</comment>
<sequence length="323" mass="35684">MKRMNKQIRTIFMGTPDFAVPGLKALIEAPDFEVIAVITQPDKPVGRKHILHAPPVKTVALEAGIQVIQPEKIKTEIDHIAELKPDLVVVIAYGKIIPQAILDIPQYGCINVHASLLPRHRGASCLQAPILKGESETGVTIMLMDAGLDTGPILRQEKIELKGDETLTDLHDTLSELGAKALIPTLSSYCEGGILPVPQDETLASYIGLMTKENGRLTPMRTATELERRVRALNPWPGTYIELPNGEHIKVLKAEVDERDHKRAVGEIYTENNELFLACRQNSLRILKLQRENRNALDASDFLKGATEIIGQVVKSDTPLIQE</sequence>
<dbReference type="Gene3D" id="3.40.50.12230">
    <property type="match status" value="1"/>
</dbReference>
<dbReference type="Pfam" id="PF02911">
    <property type="entry name" value="Formyl_trans_C"/>
    <property type="match status" value="1"/>
</dbReference>
<dbReference type="InterPro" id="IPR041711">
    <property type="entry name" value="Met-tRNA-FMT_N"/>
</dbReference>
<dbReference type="InterPro" id="IPR005793">
    <property type="entry name" value="Formyl_trans_C"/>
</dbReference>
<dbReference type="PANTHER" id="PTHR11138">
    <property type="entry name" value="METHIONYL-TRNA FORMYLTRANSFERASE"/>
    <property type="match status" value="1"/>
</dbReference>
<evidence type="ECO:0000256" key="5">
    <source>
        <dbReference type="HAMAP-Rule" id="MF_00182"/>
    </source>
</evidence>
<dbReference type="Proteomes" id="UP000233325">
    <property type="component" value="Unassembled WGS sequence"/>
</dbReference>
<dbReference type="CDD" id="cd08704">
    <property type="entry name" value="Met_tRNA_FMT_C"/>
    <property type="match status" value="1"/>
</dbReference>
<evidence type="ECO:0000256" key="2">
    <source>
        <dbReference type="ARBA" id="ARBA00012261"/>
    </source>
</evidence>
<dbReference type="Pfam" id="PF00551">
    <property type="entry name" value="Formyl_trans_N"/>
    <property type="match status" value="1"/>
</dbReference>
<comment type="caution">
    <text evidence="8">The sequence shown here is derived from an EMBL/GenBank/DDBJ whole genome shotgun (WGS) entry which is preliminary data.</text>
</comment>
<dbReference type="InterPro" id="IPR044135">
    <property type="entry name" value="Met-tRNA-FMT_C"/>
</dbReference>
<dbReference type="GO" id="GO:0004479">
    <property type="term" value="F:methionyl-tRNA formyltransferase activity"/>
    <property type="evidence" value="ECO:0007669"/>
    <property type="project" value="UniProtKB-UniRule"/>
</dbReference>
<dbReference type="AlphaFoldDB" id="A0A2N2DYZ1"/>
<dbReference type="SUPFAM" id="SSF53328">
    <property type="entry name" value="Formyltransferase"/>
    <property type="match status" value="1"/>
</dbReference>
<dbReference type="InterPro" id="IPR036477">
    <property type="entry name" value="Formyl_transf_N_sf"/>
</dbReference>
<evidence type="ECO:0000313" key="9">
    <source>
        <dbReference type="Proteomes" id="UP000233325"/>
    </source>
</evidence>